<evidence type="ECO:0000256" key="2">
    <source>
        <dbReference type="ARBA" id="ARBA00022747"/>
    </source>
</evidence>
<sequence length="93" mass="11060">MKAGKEHSKTYFALPFNPAGEGNDYRRAHSIPYRIFDMDNDESVLIGAELWNKIGENKNTYSELLELFNEVGEKYLDRIKKTIWVYNREFFIY</sequence>
<dbReference type="Pfam" id="PF09520">
    <property type="entry name" value="RE_TdeIII"/>
    <property type="match status" value="1"/>
</dbReference>
<evidence type="ECO:0000256" key="3">
    <source>
        <dbReference type="ARBA" id="ARBA00022759"/>
    </source>
</evidence>
<gene>
    <name evidence="7" type="ORF">K234311028_p10140</name>
</gene>
<accession>A0ABC8EG22</accession>
<proteinExistence type="predicted"/>
<keyword evidence="2" id="KW-0680">Restriction system</keyword>
<keyword evidence="1" id="KW-0540">Nuclease</keyword>
<comment type="catalytic activity">
    <reaction evidence="5">
        <text>Endonucleolytic cleavage of DNA to give specific double-stranded fragments with terminal 5'-phosphates.</text>
        <dbReference type="EC" id="3.1.21.4"/>
    </reaction>
</comment>
<keyword evidence="3" id="KW-0255">Endonuclease</keyword>
<geneLocation type="plasmid" evidence="7 8">
    <name>pKHSU-234311-028-1</name>
</geneLocation>
<protein>
    <recommendedName>
        <fullName evidence="6">type II site-specific deoxyribonuclease</fullName>
        <ecNumber evidence="6">3.1.21.4</ecNumber>
    </recommendedName>
</protein>
<organism evidence="7 8">
    <name type="scientific">Clostridium tetani</name>
    <dbReference type="NCBI Taxonomy" id="1513"/>
    <lineage>
        <taxon>Bacteria</taxon>
        <taxon>Bacillati</taxon>
        <taxon>Bacillota</taxon>
        <taxon>Clostridia</taxon>
        <taxon>Eubacteriales</taxon>
        <taxon>Clostridiaceae</taxon>
        <taxon>Clostridium</taxon>
    </lineage>
</organism>
<dbReference type="EMBL" id="AP026819">
    <property type="protein sequence ID" value="BDR82455.1"/>
    <property type="molecule type" value="Genomic_DNA"/>
</dbReference>
<evidence type="ECO:0000256" key="5">
    <source>
        <dbReference type="ARBA" id="ARBA00093760"/>
    </source>
</evidence>
<keyword evidence="4" id="KW-0378">Hydrolase</keyword>
<dbReference type="AlphaFoldDB" id="A0ABC8EG22"/>
<dbReference type="InterPro" id="IPR019045">
    <property type="entry name" value="Restrct_endonuc_II_HinfI"/>
</dbReference>
<dbReference type="EC" id="3.1.21.4" evidence="6"/>
<name>A0ABC8EG22_CLOTA</name>
<evidence type="ECO:0000313" key="8">
    <source>
        <dbReference type="Proteomes" id="UP001321763"/>
    </source>
</evidence>
<reference evidence="7 8" key="1">
    <citation type="submission" date="2022-09" db="EMBL/GenBank/DDBJ databases">
        <title>complete genome sequences of Clostridium tetani str. KHSU-234311-028 isolated from soil.</title>
        <authorList>
            <person name="Sekizuka T."/>
            <person name="Shitada C."/>
            <person name="Takahashi M."/>
            <person name="Kuroda M."/>
        </authorList>
    </citation>
    <scope>NUCLEOTIDE SEQUENCE [LARGE SCALE GENOMIC DNA]</scope>
    <source>
        <strain evidence="7 8">KHSU-234311-028</strain>
        <plasmid evidence="7 8">pKHSU-234311-028-1</plasmid>
    </source>
</reference>
<evidence type="ECO:0000256" key="1">
    <source>
        <dbReference type="ARBA" id="ARBA00022722"/>
    </source>
</evidence>
<dbReference type="RefSeq" id="WP_199798793.1">
    <property type="nucleotide sequence ID" value="NZ_AP026819.1"/>
</dbReference>
<evidence type="ECO:0000256" key="6">
    <source>
        <dbReference type="ARBA" id="ARBA00093790"/>
    </source>
</evidence>
<keyword evidence="7" id="KW-0614">Plasmid</keyword>
<dbReference type="Proteomes" id="UP001321763">
    <property type="component" value="Plasmid pKHSU-234311-028-1"/>
</dbReference>
<evidence type="ECO:0000313" key="7">
    <source>
        <dbReference type="EMBL" id="BDR82455.1"/>
    </source>
</evidence>
<evidence type="ECO:0000256" key="4">
    <source>
        <dbReference type="ARBA" id="ARBA00022801"/>
    </source>
</evidence>